<gene>
    <name evidence="4" type="ORF">ACFQ4B_02875</name>
</gene>
<evidence type="ECO:0000256" key="3">
    <source>
        <dbReference type="ARBA" id="ARBA00022629"/>
    </source>
</evidence>
<comment type="similarity">
    <text evidence="2">Belongs to the ROK (NagC/XylR) family.</text>
</comment>
<accession>A0ABW3UDN6</accession>
<dbReference type="InterPro" id="IPR049874">
    <property type="entry name" value="ROK_cs"/>
</dbReference>
<dbReference type="RefSeq" id="WP_144027735.1">
    <property type="nucleotide sequence ID" value="NZ_BAABJG010000027.1"/>
</dbReference>
<dbReference type="PANTHER" id="PTHR18964:SF149">
    <property type="entry name" value="BIFUNCTIONAL UDP-N-ACETYLGLUCOSAMINE 2-EPIMERASE_N-ACETYLMANNOSAMINE KINASE"/>
    <property type="match status" value="1"/>
</dbReference>
<name>A0ABW3UDN6_9BACL</name>
<evidence type="ECO:0000256" key="1">
    <source>
        <dbReference type="ARBA" id="ARBA00002486"/>
    </source>
</evidence>
<comment type="function">
    <text evidence="1">Transcriptional repressor of xylose-utilizing enzymes.</text>
</comment>
<dbReference type="InterPro" id="IPR000600">
    <property type="entry name" value="ROK"/>
</dbReference>
<reference evidence="5" key="1">
    <citation type="journal article" date="2019" name="Int. J. Syst. Evol. Microbiol.">
        <title>The Global Catalogue of Microorganisms (GCM) 10K type strain sequencing project: providing services to taxonomists for standard genome sequencing and annotation.</title>
        <authorList>
            <consortium name="The Broad Institute Genomics Platform"/>
            <consortium name="The Broad Institute Genome Sequencing Center for Infectious Disease"/>
            <person name="Wu L."/>
            <person name="Ma J."/>
        </authorList>
    </citation>
    <scope>NUCLEOTIDE SEQUENCE [LARGE SCALE GENOMIC DNA]</scope>
    <source>
        <strain evidence="5">CCUG 53270</strain>
    </source>
</reference>
<sequence>MKRGTMSGDSSLLKSINKSTLLKLIKLHAPISRAELAKRTKLTRATVSALVEELMSEHWVVETGIGESSGGRKPMMLEIHHKAGHIIGVDLRSTNMLVLVTDMCGAVIRKTWYPYEQGESAEGTLRQLLSILRQERAALPASPLGLLGVGIGIHGFVEYPSSRILFVPHTGWKKLNWKDAIEEQLGIPVIIDNEANLAALGELEFGAAADCSNMLYLSVAGGIGAGLVLQGELFRGNNGYAGEIGHTTMELNGRPCSCGNRGCWETYASERAIANDLHVEYAPGFTERILDRLNKGDAEAIAVVRKAGLHLGVGIGNMMHTLNPQMIVIGNAMGQYAPWINESIHESLDSRFSYLSSFSVRVAYSRLGEDCCALGAVSAVIREKMIG</sequence>
<dbReference type="Pfam" id="PF00480">
    <property type="entry name" value="ROK"/>
    <property type="match status" value="1"/>
</dbReference>
<evidence type="ECO:0000256" key="2">
    <source>
        <dbReference type="ARBA" id="ARBA00006479"/>
    </source>
</evidence>
<comment type="caution">
    <text evidence="4">The sequence shown here is derived from an EMBL/GenBank/DDBJ whole genome shotgun (WGS) entry which is preliminary data.</text>
</comment>
<dbReference type="EMBL" id="JBHTLU010000007">
    <property type="protein sequence ID" value="MFD1219053.1"/>
    <property type="molecule type" value="Genomic_DNA"/>
</dbReference>
<dbReference type="CDD" id="cd24076">
    <property type="entry name" value="ASKHA_ATPase_ROK_BsXylR-like"/>
    <property type="match status" value="1"/>
</dbReference>
<dbReference type="SUPFAM" id="SSF46785">
    <property type="entry name" value="Winged helix' DNA-binding domain"/>
    <property type="match status" value="1"/>
</dbReference>
<proteinExistence type="inferred from homology"/>
<evidence type="ECO:0000313" key="4">
    <source>
        <dbReference type="EMBL" id="MFD1219053.1"/>
    </source>
</evidence>
<keyword evidence="3" id="KW-0859">Xylose metabolism</keyword>
<keyword evidence="5" id="KW-1185">Reference proteome</keyword>
<organism evidence="4 5">
    <name type="scientific">Paenibacillus vulneris</name>
    <dbReference type="NCBI Taxonomy" id="1133364"/>
    <lineage>
        <taxon>Bacteria</taxon>
        <taxon>Bacillati</taxon>
        <taxon>Bacillota</taxon>
        <taxon>Bacilli</taxon>
        <taxon>Bacillales</taxon>
        <taxon>Paenibacillaceae</taxon>
        <taxon>Paenibacillus</taxon>
    </lineage>
</organism>
<dbReference type="InterPro" id="IPR043129">
    <property type="entry name" value="ATPase_NBD"/>
</dbReference>
<dbReference type="InterPro" id="IPR036388">
    <property type="entry name" value="WH-like_DNA-bd_sf"/>
</dbReference>
<dbReference type="PANTHER" id="PTHR18964">
    <property type="entry name" value="ROK (REPRESSOR, ORF, KINASE) FAMILY"/>
    <property type="match status" value="1"/>
</dbReference>
<dbReference type="Proteomes" id="UP001597180">
    <property type="component" value="Unassembled WGS sequence"/>
</dbReference>
<protein>
    <submittedName>
        <fullName evidence="4">ROK family protein</fullName>
    </submittedName>
</protein>
<dbReference type="InterPro" id="IPR036390">
    <property type="entry name" value="WH_DNA-bd_sf"/>
</dbReference>
<evidence type="ECO:0000313" key="5">
    <source>
        <dbReference type="Proteomes" id="UP001597180"/>
    </source>
</evidence>
<dbReference type="Gene3D" id="3.30.420.40">
    <property type="match status" value="2"/>
</dbReference>
<dbReference type="Gene3D" id="1.10.10.10">
    <property type="entry name" value="Winged helix-like DNA-binding domain superfamily/Winged helix DNA-binding domain"/>
    <property type="match status" value="1"/>
</dbReference>
<dbReference type="PROSITE" id="PS01125">
    <property type="entry name" value="ROK"/>
    <property type="match status" value="1"/>
</dbReference>
<dbReference type="SUPFAM" id="SSF53067">
    <property type="entry name" value="Actin-like ATPase domain"/>
    <property type="match status" value="1"/>
</dbReference>
<dbReference type="Pfam" id="PF13412">
    <property type="entry name" value="HTH_24"/>
    <property type="match status" value="1"/>
</dbReference>
<keyword evidence="3" id="KW-0119">Carbohydrate metabolism</keyword>